<proteinExistence type="inferred from homology"/>
<dbReference type="Gene3D" id="3.90.1170.40">
    <property type="entry name" value="Molybdopterin biosynthesis MoaE subunit"/>
    <property type="match status" value="1"/>
</dbReference>
<dbReference type="SUPFAM" id="SSF54690">
    <property type="entry name" value="Molybdopterin synthase subunit MoaE"/>
    <property type="match status" value="1"/>
</dbReference>
<gene>
    <name evidence="10" type="ORF">WN944_009701</name>
</gene>
<keyword evidence="11" id="KW-1185">Reference proteome</keyword>
<dbReference type="FunFam" id="1.20.5.440:FF:000004">
    <property type="entry name" value="Stomatal closure-related actin-binding protein"/>
    <property type="match status" value="1"/>
</dbReference>
<dbReference type="PANTHER" id="PTHR31172:SF3">
    <property type="entry name" value="STOMATAL CLOSURE-RELATED ACTIN-BINDING PROTEIN 1"/>
    <property type="match status" value="1"/>
</dbReference>
<feature type="coiled-coil region" evidence="5">
    <location>
        <begin position="181"/>
        <end position="208"/>
    </location>
</feature>
<comment type="catalytic activity">
    <reaction evidence="4">
        <text>2 [molybdopterin-synthase sulfur-carrier protein]-C-terminal-Gly-aminoethanethioate + cyclic pyranopterin phosphate + H2O = molybdopterin + 2 [molybdopterin-synthase sulfur-carrier protein]-C-terminal Gly-Gly + 2 H(+)</text>
        <dbReference type="Rhea" id="RHEA:26333"/>
        <dbReference type="Rhea" id="RHEA-COMP:12202"/>
        <dbReference type="Rhea" id="RHEA-COMP:19907"/>
        <dbReference type="ChEBI" id="CHEBI:15377"/>
        <dbReference type="ChEBI" id="CHEBI:15378"/>
        <dbReference type="ChEBI" id="CHEBI:58698"/>
        <dbReference type="ChEBI" id="CHEBI:59648"/>
        <dbReference type="ChEBI" id="CHEBI:90778"/>
        <dbReference type="ChEBI" id="CHEBI:232372"/>
        <dbReference type="EC" id="2.8.1.12"/>
    </reaction>
</comment>
<evidence type="ECO:0000259" key="9">
    <source>
        <dbReference type="Pfam" id="PF17684"/>
    </source>
</evidence>
<keyword evidence="1 4" id="KW-0963">Cytoplasm</keyword>
<keyword evidence="5" id="KW-0175">Coiled coil</keyword>
<name>A0AAP0QS98_9ROSI</name>
<feature type="domain" description="Stomatal closure-related actin-binding protein actin-binding" evidence="7">
    <location>
        <begin position="54"/>
        <end position="96"/>
    </location>
</feature>
<comment type="subunit">
    <text evidence="4">Heterotetramer; composed of 2 small (MOCS2A) and 2 large (MOCS2B) subunits.</text>
</comment>
<dbReference type="CDD" id="cd13232">
    <property type="entry name" value="Ig-PH_SCAB1"/>
    <property type="match status" value="1"/>
</dbReference>
<dbReference type="EMBL" id="JBCGBO010000002">
    <property type="protein sequence ID" value="KAK9221275.1"/>
    <property type="molecule type" value="Genomic_DNA"/>
</dbReference>
<dbReference type="InterPro" id="IPR032015">
    <property type="entry name" value="SCAB-Ig"/>
</dbReference>
<dbReference type="EC" id="2.8.1.12" evidence="4"/>
<comment type="subcellular location">
    <subcellularLocation>
        <location evidence="4">Cytoplasm</location>
    </subcellularLocation>
</comment>
<dbReference type="Gene3D" id="2.60.40.2700">
    <property type="match status" value="1"/>
</dbReference>
<evidence type="ECO:0000313" key="11">
    <source>
        <dbReference type="Proteomes" id="UP001428341"/>
    </source>
</evidence>
<dbReference type="GO" id="GO:1990140">
    <property type="term" value="C:molybdopterin synthase complex"/>
    <property type="evidence" value="ECO:0007669"/>
    <property type="project" value="UniProtKB-UniRule"/>
</dbReference>
<dbReference type="InterPro" id="IPR003448">
    <property type="entry name" value="Mopterin_biosynth_MoaE"/>
</dbReference>
<evidence type="ECO:0000259" key="8">
    <source>
        <dbReference type="Pfam" id="PF16712"/>
    </source>
</evidence>
<keyword evidence="3 4" id="KW-0501">Molybdenum cofactor biosynthesis</keyword>
<dbReference type="Gene3D" id="2.30.29.140">
    <property type="match status" value="1"/>
</dbReference>
<dbReference type="Pfam" id="PF16712">
    <property type="entry name" value="SCAB_CC"/>
    <property type="match status" value="1"/>
</dbReference>
<feature type="binding site" evidence="4">
    <location>
        <begin position="625"/>
        <end position="626"/>
    </location>
    <ligand>
        <name>substrate</name>
    </ligand>
</feature>
<sequence length="714" mass="79701">MTRVSRDFGNTMQKDAVAAVSADVVFASSRFPNYKIGANNQVVDGKDDPKVLSMKEVVARETAQLLEQQKRLSVRDLANKFEKGLAAAAKLSEEAKLREAASLEKHVLLKKLRDALESLRGRVAGRNKDDVEEAIAMVEALAVQLTQREGELIQEKAEVKKLADFLKKASEDAKKLVDEERAFARAEIESARAAVQRVEESLQEHERMSRASGKQDFEELMKEVQEARRIKMLHQPSKVMDMEHELRALRIQLAEKSKCSLLLRKELAMSKRIEEKLSDSYELDGSEALGSYLRIKPCSNNGPELSKCSIQWYRVPSEGGKRELISGATKSVYAPEPFDVGRILQAEITYNGQQITLTTTGAVDPAPGLGSYVEALVRKHDVEFHVVVTQMNGVDHPSESIHVLHVGKMRIKLCKGKMTIAKEYYSTSMQLCGVRGGGNAAAQALFWQAKKGVSFVLAFESERERNATIMLARRFAFDCNNFWFLFFLYAVVESRAFGTPFLDLNWMDGLEFQLREIPMAGEDRTLVEILEENNPVDMTKYMTYVSAPQAGAIATFSGTTRDTFDGKIVVELRYESYVSMAIRCIKSICSLARSSWNLHSIAVAHRLGPVPVGETSVFIAVSAVHRADALDACKFLIDELKASVPIWKKEVYSNGEVWKENSEFMERRLDLGKKDGICCGSGREVPVKSHDRKTCCGAKVKVDDEGLANINSSK</sequence>
<feature type="binding site" evidence="4">
    <location>
        <position position="641"/>
    </location>
    <ligand>
        <name>substrate</name>
    </ligand>
</feature>
<dbReference type="InterPro" id="IPR036563">
    <property type="entry name" value="MoaE_sf"/>
</dbReference>
<dbReference type="GO" id="GO:0007015">
    <property type="term" value="P:actin filament organization"/>
    <property type="evidence" value="ECO:0007669"/>
    <property type="project" value="InterPro"/>
</dbReference>
<evidence type="ECO:0000256" key="1">
    <source>
        <dbReference type="ARBA" id="ARBA00022490"/>
    </source>
</evidence>
<comment type="similarity">
    <text evidence="4">Belongs to the MoaE family. MOCS2B subfamily.</text>
</comment>
<evidence type="ECO:0000259" key="7">
    <source>
        <dbReference type="Pfam" id="PF16711"/>
    </source>
</evidence>
<feature type="domain" description="Stomatal closure-related actin-binding protein PH" evidence="9">
    <location>
        <begin position="381"/>
        <end position="480"/>
    </location>
</feature>
<dbReference type="Pfam" id="PF16709">
    <property type="entry name" value="SCAB-Ig"/>
    <property type="match status" value="1"/>
</dbReference>
<dbReference type="GO" id="GO:0030366">
    <property type="term" value="F:molybdopterin synthase activity"/>
    <property type="evidence" value="ECO:0007669"/>
    <property type="project" value="UniProtKB-UniRule"/>
</dbReference>
<dbReference type="GO" id="GO:0010119">
    <property type="term" value="P:regulation of stomatal movement"/>
    <property type="evidence" value="ECO:0007669"/>
    <property type="project" value="InterPro"/>
</dbReference>
<dbReference type="GO" id="GO:0003779">
    <property type="term" value="F:actin binding"/>
    <property type="evidence" value="ECO:0007669"/>
    <property type="project" value="InterPro"/>
</dbReference>
<evidence type="ECO:0000256" key="5">
    <source>
        <dbReference type="SAM" id="Coils"/>
    </source>
</evidence>
<dbReference type="AlphaFoldDB" id="A0AAP0QS98"/>
<dbReference type="InterPro" id="IPR028888">
    <property type="entry name" value="MOCS2B_euk"/>
</dbReference>
<dbReference type="Pfam" id="PF17684">
    <property type="entry name" value="SCAB-PH"/>
    <property type="match status" value="1"/>
</dbReference>
<dbReference type="CDD" id="cd11675">
    <property type="entry name" value="SCAB1_middle"/>
    <property type="match status" value="1"/>
</dbReference>
<evidence type="ECO:0000256" key="2">
    <source>
        <dbReference type="ARBA" id="ARBA00022679"/>
    </source>
</evidence>
<dbReference type="InterPro" id="IPR032009">
    <property type="entry name" value="SCAB_CC"/>
</dbReference>
<dbReference type="InterPro" id="IPR041144">
    <property type="entry name" value="SCAB-PH"/>
</dbReference>
<accession>A0AAP0QS98</accession>
<dbReference type="CDD" id="cd00756">
    <property type="entry name" value="MoaE"/>
    <property type="match status" value="1"/>
</dbReference>
<dbReference type="InterPro" id="IPR039640">
    <property type="entry name" value="SCAB"/>
</dbReference>
<dbReference type="HAMAP" id="MF_03052">
    <property type="entry name" value="MOC2B"/>
    <property type="match status" value="1"/>
</dbReference>
<protein>
    <recommendedName>
        <fullName evidence="4">Molybdopterin synthase catalytic subunit</fullName>
        <ecNumber evidence="4">2.8.1.12</ecNumber>
    </recommendedName>
    <alternativeName>
        <fullName evidence="4">Molybdenum cofactor synthesis protein 2 large subunit</fullName>
    </alternativeName>
    <alternativeName>
        <fullName evidence="4">Molybdenum cofactor synthesis protein 2B</fullName>
        <shortName evidence="4">MOCS2B</shortName>
    </alternativeName>
</protein>
<dbReference type="FunFam" id="3.90.1170.40:FF:000002">
    <property type="entry name" value="Molybdopterin synthase catalytic subunit"/>
    <property type="match status" value="1"/>
</dbReference>
<comment type="function">
    <text evidence="4">Catalytic subunit of the molybdopterin synthase complex, a complex that catalyzes the conversion of precursor Z into molybdopterin. Acts by mediating the incorporation of 2 sulfur atoms from thiocarboxylated MOCS2A into precursor Z to generate a dithiolene group.</text>
</comment>
<evidence type="ECO:0000256" key="3">
    <source>
        <dbReference type="ARBA" id="ARBA00023150"/>
    </source>
</evidence>
<evidence type="ECO:0000259" key="6">
    <source>
        <dbReference type="Pfam" id="PF16709"/>
    </source>
</evidence>
<dbReference type="Pfam" id="PF16711">
    <property type="entry name" value="SCAB-ABD"/>
    <property type="match status" value="1"/>
</dbReference>
<feature type="binding site" evidence="4">
    <location>
        <begin position="648"/>
        <end position="650"/>
    </location>
    <ligand>
        <name>substrate</name>
    </ligand>
</feature>
<reference evidence="10 11" key="1">
    <citation type="submission" date="2024-05" db="EMBL/GenBank/DDBJ databases">
        <title>Haplotype-resolved chromosome-level genome assembly of Huyou (Citrus changshanensis).</title>
        <authorList>
            <person name="Miao C."/>
            <person name="Chen W."/>
            <person name="Wu Y."/>
            <person name="Wang L."/>
            <person name="Zhao S."/>
            <person name="Grierson D."/>
            <person name="Xu C."/>
            <person name="Chen K."/>
        </authorList>
    </citation>
    <scope>NUCLEOTIDE SEQUENCE [LARGE SCALE GENOMIC DNA]</scope>
    <source>
        <strain evidence="10">01-14</strain>
        <tissue evidence="10">Leaf</tissue>
    </source>
</reference>
<feature type="domain" description="Stomatal closure-related actin-binding protein Ig" evidence="6">
    <location>
        <begin position="281"/>
        <end position="378"/>
    </location>
</feature>
<evidence type="ECO:0000256" key="4">
    <source>
        <dbReference type="HAMAP-Rule" id="MF_03052"/>
    </source>
</evidence>
<keyword evidence="2 4" id="KW-0808">Transferase</keyword>
<comment type="pathway">
    <text evidence="4">Cofactor biosynthesis; molybdopterin biosynthesis.</text>
</comment>
<organism evidence="10 11">
    <name type="scientific">Citrus x changshan-huyou</name>
    <dbReference type="NCBI Taxonomy" id="2935761"/>
    <lineage>
        <taxon>Eukaryota</taxon>
        <taxon>Viridiplantae</taxon>
        <taxon>Streptophyta</taxon>
        <taxon>Embryophyta</taxon>
        <taxon>Tracheophyta</taxon>
        <taxon>Spermatophyta</taxon>
        <taxon>Magnoliopsida</taxon>
        <taxon>eudicotyledons</taxon>
        <taxon>Gunneridae</taxon>
        <taxon>Pentapetalae</taxon>
        <taxon>rosids</taxon>
        <taxon>malvids</taxon>
        <taxon>Sapindales</taxon>
        <taxon>Rutaceae</taxon>
        <taxon>Aurantioideae</taxon>
        <taxon>Citrus</taxon>
    </lineage>
</organism>
<dbReference type="InterPro" id="IPR032012">
    <property type="entry name" value="SCAB-ABD"/>
</dbReference>
<comment type="caution">
    <text evidence="10">The sequence shown here is derived from an EMBL/GenBank/DDBJ whole genome shotgun (WGS) entry which is preliminary data.</text>
</comment>
<feature type="domain" description="Stomatal closure-related actin-binding protein coiled-coil" evidence="8">
    <location>
        <begin position="100"/>
        <end position="267"/>
    </location>
</feature>
<dbReference type="GO" id="GO:0006777">
    <property type="term" value="P:Mo-molybdopterin cofactor biosynthetic process"/>
    <property type="evidence" value="ECO:0007669"/>
    <property type="project" value="UniProtKB-UniRule"/>
</dbReference>
<dbReference type="PANTHER" id="PTHR31172">
    <property type="entry name" value="STOMATAL CLOSURE-RELATED ACTIN-BINDING PROTEIN 1"/>
    <property type="match status" value="1"/>
</dbReference>
<dbReference type="Proteomes" id="UP001428341">
    <property type="component" value="Unassembled WGS sequence"/>
</dbReference>
<dbReference type="Gene3D" id="1.20.5.440">
    <property type="entry name" value="ATP synthase delta/epsilon subunit, C-terminal domain"/>
    <property type="match status" value="1"/>
</dbReference>
<dbReference type="Pfam" id="PF02391">
    <property type="entry name" value="MoaE"/>
    <property type="match status" value="1"/>
</dbReference>
<evidence type="ECO:0000313" key="10">
    <source>
        <dbReference type="EMBL" id="KAK9221275.1"/>
    </source>
</evidence>